<dbReference type="Pfam" id="PF02687">
    <property type="entry name" value="FtsX"/>
    <property type="match status" value="2"/>
</dbReference>
<dbReference type="PANTHER" id="PTHR30572:SF18">
    <property type="entry name" value="ABC-TYPE MACROLIDE FAMILY EXPORT SYSTEM PERMEASE COMPONENT 2"/>
    <property type="match status" value="1"/>
</dbReference>
<feature type="transmembrane region" description="Helical" evidence="6">
    <location>
        <begin position="280"/>
        <end position="303"/>
    </location>
</feature>
<dbReference type="RefSeq" id="WP_275109714.1">
    <property type="nucleotide sequence ID" value="NZ_JAKJSC010000001.1"/>
</dbReference>
<keyword evidence="10" id="KW-1185">Reference proteome</keyword>
<sequence>MLWYHIKYAIRSTLRQKSYGITNIIGLSISLAAIFLILYYIQFETGFDQHYSNSARVARFTMEYQKGDYSNHFARVKYSGIQYLDEDISEVKCMARLSPFRQCAVKIGEDKFYSKGAYATDSNYFKVFNDTLLLGNPNEILNSKNQAVISESISKKFFSSENPIGKQISLEHQFNPQFVEYTIVGVMKDVPSQTHFHPEILTSLDKQDNYSAWNYTYLLLDKPESINRVKNQFDEFKKKHLDEVSAPLYTFHLQAVQDIHLHSHKDREIEINGDIKNVRILILLAILIIVVAFINFTNLNLVAIKERSKNILVNHFLGGKLHHIVIVGFWQNLIIIGLSVLIGFILARLAYPGFQHLFSLPDFAISLSTYKVLLITIFLLLLCGSFIGILPILRYKIKPDIVNSSGQDLKAKSGKISSGILLSLQFAIVVGLLITTFVIQSQIHLLMANRLGGNDKNIINITNVSRSLLDKYDIFKSKLLKIPGIENVTGAMEEPGGEIMDAFFYHLDGITKEEFSSNRLNVFPCDHNYLDFYNVKMLAGSNFTPDPDKKQYILNKTALKYIKAELPAEEFINRDFEFNYNYNELLSKGKIVGICDDLHLTSMDEKEKPIALHYQNMVNSCISIRFTPEALLGILPEIQSTWEQLFPDYALEYHFIDDLYLQQYKQYINQRNFLSVLSILSILIACIGLIAISISMIQARKKEISIRKVNGAKTHEIIRMLNKDYLKWMIIAFIIACPIAYYAIDKWLENFAYKTELSWWVFALAGFLAMGIALLTVSFQSWRAATKNPVESLRYE</sequence>
<comment type="subcellular location">
    <subcellularLocation>
        <location evidence="1">Cell membrane</location>
        <topology evidence="1">Multi-pass membrane protein</topology>
    </subcellularLocation>
</comment>
<dbReference type="InterPro" id="IPR050250">
    <property type="entry name" value="Macrolide_Exporter_MacB"/>
</dbReference>
<dbReference type="EMBL" id="JAKJSC010000001">
    <property type="protein sequence ID" value="MDE5418388.1"/>
    <property type="molecule type" value="Genomic_DNA"/>
</dbReference>
<organism evidence="9 10">
    <name type="scientific">Paralabilibaculum antarcticum</name>
    <dbReference type="NCBI Taxonomy" id="2912572"/>
    <lineage>
        <taxon>Bacteria</taxon>
        <taxon>Pseudomonadati</taxon>
        <taxon>Bacteroidota</taxon>
        <taxon>Bacteroidia</taxon>
        <taxon>Marinilabiliales</taxon>
        <taxon>Marinifilaceae</taxon>
        <taxon>Paralabilibaculum</taxon>
    </lineage>
</organism>
<evidence type="ECO:0000256" key="3">
    <source>
        <dbReference type="ARBA" id="ARBA00022692"/>
    </source>
</evidence>
<proteinExistence type="predicted"/>
<protein>
    <submittedName>
        <fullName evidence="9">ABC transporter permease</fullName>
    </submittedName>
</protein>
<name>A0ABT5VSK9_9BACT</name>
<feature type="domain" description="ABC3 transporter permease C-terminal" evidence="7">
    <location>
        <begin position="676"/>
        <end position="789"/>
    </location>
</feature>
<feature type="transmembrane region" description="Helical" evidence="6">
    <location>
        <begin position="370"/>
        <end position="395"/>
    </location>
</feature>
<evidence type="ECO:0000259" key="7">
    <source>
        <dbReference type="Pfam" id="PF02687"/>
    </source>
</evidence>
<dbReference type="InterPro" id="IPR025857">
    <property type="entry name" value="MacB_PCD"/>
</dbReference>
<evidence type="ECO:0000259" key="8">
    <source>
        <dbReference type="Pfam" id="PF12704"/>
    </source>
</evidence>
<feature type="transmembrane region" description="Helical" evidence="6">
    <location>
        <begin position="21"/>
        <end position="41"/>
    </location>
</feature>
<feature type="domain" description="ABC3 transporter permease C-terminal" evidence="7">
    <location>
        <begin position="283"/>
        <end position="396"/>
    </location>
</feature>
<evidence type="ECO:0000256" key="1">
    <source>
        <dbReference type="ARBA" id="ARBA00004651"/>
    </source>
</evidence>
<comment type="caution">
    <text evidence="9">The sequence shown here is derived from an EMBL/GenBank/DDBJ whole genome shotgun (WGS) entry which is preliminary data.</text>
</comment>
<gene>
    <name evidence="9" type="ORF">L3049_10235</name>
</gene>
<feature type="transmembrane region" description="Helical" evidence="6">
    <location>
        <begin position="324"/>
        <end position="350"/>
    </location>
</feature>
<feature type="domain" description="MacB-like periplasmic core" evidence="8">
    <location>
        <begin position="22"/>
        <end position="234"/>
    </location>
</feature>
<dbReference type="Pfam" id="PF12704">
    <property type="entry name" value="MacB_PCD"/>
    <property type="match status" value="1"/>
</dbReference>
<evidence type="ECO:0000256" key="2">
    <source>
        <dbReference type="ARBA" id="ARBA00022475"/>
    </source>
</evidence>
<dbReference type="Proteomes" id="UP001528920">
    <property type="component" value="Unassembled WGS sequence"/>
</dbReference>
<dbReference type="InterPro" id="IPR003838">
    <property type="entry name" value="ABC3_permease_C"/>
</dbReference>
<keyword evidence="2" id="KW-1003">Cell membrane</keyword>
<evidence type="ECO:0000256" key="5">
    <source>
        <dbReference type="ARBA" id="ARBA00023136"/>
    </source>
</evidence>
<keyword evidence="4 6" id="KW-1133">Transmembrane helix</keyword>
<evidence type="ECO:0000256" key="4">
    <source>
        <dbReference type="ARBA" id="ARBA00022989"/>
    </source>
</evidence>
<feature type="transmembrane region" description="Helical" evidence="6">
    <location>
        <begin position="725"/>
        <end position="744"/>
    </location>
</feature>
<keyword evidence="3 6" id="KW-0812">Transmembrane</keyword>
<accession>A0ABT5VSK9</accession>
<evidence type="ECO:0000256" key="6">
    <source>
        <dbReference type="SAM" id="Phobius"/>
    </source>
</evidence>
<feature type="transmembrane region" description="Helical" evidence="6">
    <location>
        <begin position="416"/>
        <end position="439"/>
    </location>
</feature>
<evidence type="ECO:0000313" key="10">
    <source>
        <dbReference type="Proteomes" id="UP001528920"/>
    </source>
</evidence>
<keyword evidence="5 6" id="KW-0472">Membrane</keyword>
<evidence type="ECO:0000313" key="9">
    <source>
        <dbReference type="EMBL" id="MDE5418388.1"/>
    </source>
</evidence>
<reference evidence="9 10" key="1">
    <citation type="submission" date="2022-01" db="EMBL/GenBank/DDBJ databases">
        <title>Labilibaculum sp. nov, a marine bacterium isolated from Antarctica.</title>
        <authorList>
            <person name="Dai W."/>
        </authorList>
    </citation>
    <scope>NUCLEOTIDE SEQUENCE [LARGE SCALE GENOMIC DNA]</scope>
    <source>
        <strain evidence="9 10">DW002</strain>
    </source>
</reference>
<feature type="transmembrane region" description="Helical" evidence="6">
    <location>
        <begin position="673"/>
        <end position="697"/>
    </location>
</feature>
<dbReference type="PANTHER" id="PTHR30572">
    <property type="entry name" value="MEMBRANE COMPONENT OF TRANSPORTER-RELATED"/>
    <property type="match status" value="1"/>
</dbReference>
<feature type="transmembrane region" description="Helical" evidence="6">
    <location>
        <begin position="759"/>
        <end position="779"/>
    </location>
</feature>